<dbReference type="RefSeq" id="WP_276658485.1">
    <property type="nucleotide sequence ID" value="NZ_JAYRXT010000462.1"/>
</dbReference>
<evidence type="ECO:0000313" key="1">
    <source>
        <dbReference type="EMBL" id="TXH85487.1"/>
    </source>
</evidence>
<dbReference type="Gene3D" id="3.40.390.10">
    <property type="entry name" value="Collagenase (Catalytic Domain)"/>
    <property type="match status" value="1"/>
</dbReference>
<dbReference type="SUPFAM" id="SSF55486">
    <property type="entry name" value="Metalloproteases ('zincins'), catalytic domain"/>
    <property type="match status" value="1"/>
</dbReference>
<dbReference type="AlphaFoldDB" id="A0A5C7SPF1"/>
<gene>
    <name evidence="1" type="ORF">E6Q80_09645</name>
</gene>
<dbReference type="Pfam" id="PF06167">
    <property type="entry name" value="Peptidase_M90"/>
    <property type="match status" value="1"/>
</dbReference>
<accession>A0A5C7SPF1</accession>
<reference evidence="1 2" key="1">
    <citation type="submission" date="2018-09" db="EMBL/GenBank/DDBJ databases">
        <title>Metagenome Assembled Genomes from an Advanced Water Purification Facility.</title>
        <authorList>
            <person name="Stamps B.W."/>
            <person name="Spear J.R."/>
        </authorList>
    </citation>
    <scope>NUCLEOTIDE SEQUENCE [LARGE SCALE GENOMIC DNA]</scope>
    <source>
        <strain evidence="1">Bin_27_1</strain>
    </source>
</reference>
<sequence length="257" mass="28586">MLQLFRRLLGIPPARPLVDESQWRRVEARLPFLDHLVPDDRLRLREMALAFLGCKEFHGAQGLELDDDMLLAIALQACLPVLHIGLQAYEGWVGVIVYPGDFLIPRRIVDEAGVLHEYEDEVLGEAWAGGPVLLSWFPGNDAPAGVNVVIHEFAHKLDMENGDVDGLPRLRPGMSRRDWAKAFGEAYEAFCAEVDRGVDTTIDPYGAEHPGEFFAVVSEVFFEDPLVLHRRFPAVYDQLVHFYGMDPAARAAAAAGG</sequence>
<organism evidence="1 2">
    <name type="scientific">Thauera aminoaromatica</name>
    <dbReference type="NCBI Taxonomy" id="164330"/>
    <lineage>
        <taxon>Bacteria</taxon>
        <taxon>Pseudomonadati</taxon>
        <taxon>Pseudomonadota</taxon>
        <taxon>Betaproteobacteria</taxon>
        <taxon>Rhodocyclales</taxon>
        <taxon>Zoogloeaceae</taxon>
        <taxon>Thauera</taxon>
    </lineage>
</organism>
<proteinExistence type="predicted"/>
<protein>
    <submittedName>
        <fullName evidence="1">Zinc-dependent peptidase</fullName>
    </submittedName>
</protein>
<dbReference type="GO" id="GO:0008237">
    <property type="term" value="F:metallopeptidase activity"/>
    <property type="evidence" value="ECO:0007669"/>
    <property type="project" value="InterPro"/>
</dbReference>
<evidence type="ECO:0000313" key="2">
    <source>
        <dbReference type="Proteomes" id="UP000321192"/>
    </source>
</evidence>
<dbReference type="GO" id="GO:0005829">
    <property type="term" value="C:cytosol"/>
    <property type="evidence" value="ECO:0007669"/>
    <property type="project" value="TreeGrafter"/>
</dbReference>
<comment type="caution">
    <text evidence="1">The sequence shown here is derived from an EMBL/GenBank/DDBJ whole genome shotgun (WGS) entry which is preliminary data.</text>
</comment>
<dbReference type="Gene3D" id="1.10.472.150">
    <property type="entry name" value="Glucose-regulated metallo-peptidase M90, N-terminal domain"/>
    <property type="match status" value="1"/>
</dbReference>
<name>A0A5C7SPF1_THASP</name>
<dbReference type="CDD" id="cd20169">
    <property type="entry name" value="Peptidase_M90_mtfA"/>
    <property type="match status" value="1"/>
</dbReference>
<dbReference type="InterPro" id="IPR024079">
    <property type="entry name" value="MetalloPept_cat_dom_sf"/>
</dbReference>
<dbReference type="PANTHER" id="PTHR30164">
    <property type="entry name" value="MTFA PEPTIDASE"/>
    <property type="match status" value="1"/>
</dbReference>
<dbReference type="InterPro" id="IPR042252">
    <property type="entry name" value="MtfA_N"/>
</dbReference>
<dbReference type="GO" id="GO:0004177">
    <property type="term" value="F:aminopeptidase activity"/>
    <property type="evidence" value="ECO:0007669"/>
    <property type="project" value="TreeGrafter"/>
</dbReference>
<dbReference type="EMBL" id="SSFD01000143">
    <property type="protein sequence ID" value="TXH85487.1"/>
    <property type="molecule type" value="Genomic_DNA"/>
</dbReference>
<dbReference type="PANTHER" id="PTHR30164:SF2">
    <property type="entry name" value="PROTEIN MTFA"/>
    <property type="match status" value="1"/>
</dbReference>
<dbReference type="InterPro" id="IPR010384">
    <property type="entry name" value="MtfA_fam"/>
</dbReference>
<dbReference type="Proteomes" id="UP000321192">
    <property type="component" value="Unassembled WGS sequence"/>
</dbReference>